<reference evidence="1" key="2">
    <citation type="submission" date="2015-03" db="EMBL/GenBank/DDBJ databases">
        <authorList>
            <person name="Chow C.-E.T."/>
            <person name="Winget D.M."/>
            <person name="White R.A.III."/>
            <person name="Hallam S.J."/>
            <person name="Suttle C.A."/>
        </authorList>
    </citation>
    <scope>NUCLEOTIDE SEQUENCE</scope>
    <source>
        <strain evidence="1">Anoxic3_5</strain>
    </source>
</reference>
<reference evidence="1" key="1">
    <citation type="journal article" date="2015" name="Front. Microbiol.">
        <title>Combining genomic sequencing methods to explore viral diversity and reveal potential virus-host interactions.</title>
        <authorList>
            <person name="Chow C.E."/>
            <person name="Winget D.M."/>
            <person name="White R.A.III."/>
            <person name="Hallam S.J."/>
            <person name="Suttle C.A."/>
        </authorList>
    </citation>
    <scope>NUCLEOTIDE SEQUENCE</scope>
    <source>
        <strain evidence="1">Anoxic3_5</strain>
    </source>
</reference>
<sequence>MIAYFANLSTILPPSPFPIGITPTLNLTTNHKIHPVILAFCDHICTDKASR</sequence>
<evidence type="ECO:0000313" key="1">
    <source>
        <dbReference type="EMBL" id="AKH46229.1"/>
    </source>
</evidence>
<name>A0A0F7L101_9VIRU</name>
<protein>
    <submittedName>
        <fullName evidence="1">Uncharacterized protein</fullName>
    </submittedName>
</protein>
<dbReference type="EMBL" id="KR029580">
    <property type="protein sequence ID" value="AKH46229.1"/>
    <property type="molecule type" value="Genomic_DNA"/>
</dbReference>
<organism evidence="1">
    <name type="scientific">uncultured marine virus</name>
    <dbReference type="NCBI Taxonomy" id="186617"/>
    <lineage>
        <taxon>Viruses</taxon>
        <taxon>environmental samples</taxon>
    </lineage>
</organism>
<accession>A0A0F7L101</accession>
<proteinExistence type="predicted"/>